<organism evidence="2 3">
    <name type="scientific">Psilocybe cf. subviscida</name>
    <dbReference type="NCBI Taxonomy" id="2480587"/>
    <lineage>
        <taxon>Eukaryota</taxon>
        <taxon>Fungi</taxon>
        <taxon>Dikarya</taxon>
        <taxon>Basidiomycota</taxon>
        <taxon>Agaricomycotina</taxon>
        <taxon>Agaricomycetes</taxon>
        <taxon>Agaricomycetidae</taxon>
        <taxon>Agaricales</taxon>
        <taxon>Agaricineae</taxon>
        <taxon>Strophariaceae</taxon>
        <taxon>Psilocybe</taxon>
    </lineage>
</organism>
<feature type="region of interest" description="Disordered" evidence="1">
    <location>
        <begin position="26"/>
        <end position="53"/>
    </location>
</feature>
<evidence type="ECO:0000256" key="1">
    <source>
        <dbReference type="SAM" id="MobiDB-lite"/>
    </source>
</evidence>
<reference evidence="2 3" key="1">
    <citation type="journal article" date="2020" name="ISME J.">
        <title>Uncovering the hidden diversity of litter-decomposition mechanisms in mushroom-forming fungi.</title>
        <authorList>
            <person name="Floudas D."/>
            <person name="Bentzer J."/>
            <person name="Ahren D."/>
            <person name="Johansson T."/>
            <person name="Persson P."/>
            <person name="Tunlid A."/>
        </authorList>
    </citation>
    <scope>NUCLEOTIDE SEQUENCE [LARGE SCALE GENOMIC DNA]</scope>
    <source>
        <strain evidence="2 3">CBS 101986</strain>
    </source>
</reference>
<comment type="caution">
    <text evidence="2">The sequence shown here is derived from an EMBL/GenBank/DDBJ whole genome shotgun (WGS) entry which is preliminary data.</text>
</comment>
<keyword evidence="3" id="KW-1185">Reference proteome</keyword>
<sequence length="154" mass="17083">MAPPPFPLRYPISPFTLAHARTHITTVTRTSKGPANFGDDAAGTRFDDNDDDPDMDHPYVLGGKTRAITKDVMSTIATLKETSKSTQTRTTGAPVRKNCASYRAMRARVRGRWRLRRGVLALVDVRRWAVDAVLEEKACGGQRLVKKGDCNRRG</sequence>
<name>A0A8H5ERS3_9AGAR</name>
<protein>
    <submittedName>
        <fullName evidence="2">Uncharacterized protein</fullName>
    </submittedName>
</protein>
<evidence type="ECO:0000313" key="3">
    <source>
        <dbReference type="Proteomes" id="UP000567179"/>
    </source>
</evidence>
<dbReference type="Proteomes" id="UP000567179">
    <property type="component" value="Unassembled WGS sequence"/>
</dbReference>
<gene>
    <name evidence="2" type="ORF">D9619_010160</name>
</gene>
<accession>A0A8H5ERS3</accession>
<dbReference type="EMBL" id="JAACJJ010000058">
    <property type="protein sequence ID" value="KAF5310017.1"/>
    <property type="molecule type" value="Genomic_DNA"/>
</dbReference>
<evidence type="ECO:0000313" key="2">
    <source>
        <dbReference type="EMBL" id="KAF5310017.1"/>
    </source>
</evidence>
<proteinExistence type="predicted"/>
<dbReference type="AlphaFoldDB" id="A0A8H5ERS3"/>